<dbReference type="GO" id="GO:0071014">
    <property type="term" value="C:post-mRNA release spliceosomal complex"/>
    <property type="evidence" value="ECO:0007669"/>
    <property type="project" value="TreeGrafter"/>
</dbReference>
<proteinExistence type="inferred from homology"/>
<evidence type="ECO:0000259" key="3">
    <source>
        <dbReference type="Pfam" id="PF04677"/>
    </source>
</evidence>
<dbReference type="InterPro" id="IPR040194">
    <property type="entry name" value="Cwf19-like"/>
</dbReference>
<dbReference type="KEGG" id="clec:106672688"/>
<dbReference type="InterPro" id="IPR006768">
    <property type="entry name" value="Cwf19-like_C_dom-1"/>
</dbReference>
<reference evidence="4" key="1">
    <citation type="submission" date="2022-01" db="UniProtKB">
        <authorList>
            <consortium name="EnsemblMetazoa"/>
        </authorList>
    </citation>
    <scope>IDENTIFICATION</scope>
</reference>
<dbReference type="Proteomes" id="UP000494040">
    <property type="component" value="Unassembled WGS sequence"/>
</dbReference>
<dbReference type="Gene3D" id="3.30.428.10">
    <property type="entry name" value="HIT-like"/>
    <property type="match status" value="1"/>
</dbReference>
<organism evidence="4 5">
    <name type="scientific">Cimex lectularius</name>
    <name type="common">Bed bug</name>
    <name type="synonym">Acanthia lectularia</name>
    <dbReference type="NCBI Taxonomy" id="79782"/>
    <lineage>
        <taxon>Eukaryota</taxon>
        <taxon>Metazoa</taxon>
        <taxon>Ecdysozoa</taxon>
        <taxon>Arthropoda</taxon>
        <taxon>Hexapoda</taxon>
        <taxon>Insecta</taxon>
        <taxon>Pterygota</taxon>
        <taxon>Neoptera</taxon>
        <taxon>Paraneoptera</taxon>
        <taxon>Hemiptera</taxon>
        <taxon>Heteroptera</taxon>
        <taxon>Panheteroptera</taxon>
        <taxon>Cimicomorpha</taxon>
        <taxon>Cimicidae</taxon>
        <taxon>Cimex</taxon>
    </lineage>
</organism>
<evidence type="ECO:0000259" key="2">
    <source>
        <dbReference type="Pfam" id="PF04676"/>
    </source>
</evidence>
<dbReference type="EnsemblMetazoa" id="XM_014404313.2">
    <property type="protein sequence ID" value="XP_014259799.1"/>
    <property type="gene ID" value="LOC106672688"/>
</dbReference>
<dbReference type="AlphaFoldDB" id="A0A8I6SAV5"/>
<dbReference type="EnsemblMetazoa" id="XM_014404307.2">
    <property type="protein sequence ID" value="XP_014259793.1"/>
    <property type="gene ID" value="LOC106672688"/>
</dbReference>
<evidence type="ECO:0000313" key="5">
    <source>
        <dbReference type="Proteomes" id="UP000494040"/>
    </source>
</evidence>
<dbReference type="Pfam" id="PF04676">
    <property type="entry name" value="CwfJ_C_2"/>
    <property type="match status" value="1"/>
</dbReference>
<dbReference type="PANTHER" id="PTHR12072:SF4">
    <property type="entry name" value="CWF19-LIKE PROTEIN 1"/>
    <property type="match status" value="1"/>
</dbReference>
<dbReference type="InterPro" id="IPR006767">
    <property type="entry name" value="Cwf19-like_C_dom-2"/>
</dbReference>
<dbReference type="CDD" id="cd07380">
    <property type="entry name" value="MPP_CWF19_N"/>
    <property type="match status" value="1"/>
</dbReference>
<feature type="domain" description="Cwf19-like protein C-terminal" evidence="2">
    <location>
        <begin position="429"/>
        <end position="519"/>
    </location>
</feature>
<name>A0A8I6SAV5_CIMLE</name>
<accession>A0A8I6SAV5</accession>
<feature type="domain" description="Cwf19-like C-terminal" evidence="3">
    <location>
        <begin position="302"/>
        <end position="415"/>
    </location>
</feature>
<dbReference type="OrthoDB" id="444325at2759"/>
<protein>
    <recommendedName>
        <fullName evidence="6">CWF19-like protein</fullName>
    </recommendedName>
</protein>
<dbReference type="InterPro" id="IPR036265">
    <property type="entry name" value="HIT-like_sf"/>
</dbReference>
<comment type="similarity">
    <text evidence="1">Belongs to the CWF19 family.</text>
</comment>
<dbReference type="GO" id="GO:0061632">
    <property type="term" value="F:RNA lariat debranching enzyme activator activity"/>
    <property type="evidence" value="ECO:0007669"/>
    <property type="project" value="TreeGrafter"/>
</dbReference>
<dbReference type="OMA" id="IVPITHY"/>
<dbReference type="RefSeq" id="XP_014259793.1">
    <property type="nucleotide sequence ID" value="XM_014404307.2"/>
</dbReference>
<dbReference type="PANTHER" id="PTHR12072">
    <property type="entry name" value="CWF19, CELL CYCLE CONTROL PROTEIN"/>
    <property type="match status" value="1"/>
</dbReference>
<dbReference type="GeneID" id="106672688"/>
<sequence>MTSTNTSVPILFTGDVDGNFNYVFKKIRNVLAKTKTDKPFSMLICCGNFFGDNIKAWEEYTSGEQVVPIQTFILGPVNKEQIQFYPKMESCDIVQNLTYLGKYGVYTTGEGLRIAYMSGVEGTKQRDCTFTLNDIEKLISSCTSPEGEIQVVDILVSYQWPYNITSSMQDPYTPHSPSRLLGHLINKLRPQYHIATCEKKSFERAPFPHFDENGTLLSYTRFVGLAAMDNATKSKSIYALRIQRPIMESVIEPLPREDTSPNPFSYLTDEFDSSYSVNPIFFSTPSQSSKRCGSANTEERIRKKKKFGEQHTPCWFCLSNRTVDKYLIISVASECYLALAKGGVVDNHSLITTIAHFASANRLSDVAADEVVQFKMSLRQYFRGLKMEIIFYERAYKSTHLQIHCIPLAANLFKHFKTALMTRARKENLELQEYPNGTMIYRTLPTDCQYFYIDLPNDNEILIRITDDDFPLSFGRDIIAQNILNVPERSDWRKCVLDEEIAKAIVNDFRAGYQQYDFT</sequence>
<evidence type="ECO:0000256" key="1">
    <source>
        <dbReference type="ARBA" id="ARBA00006795"/>
    </source>
</evidence>
<dbReference type="Pfam" id="PF04677">
    <property type="entry name" value="CwfJ_C_1"/>
    <property type="match status" value="1"/>
</dbReference>
<keyword evidence="5" id="KW-1185">Reference proteome</keyword>
<evidence type="ECO:0008006" key="6">
    <source>
        <dbReference type="Google" id="ProtNLM"/>
    </source>
</evidence>
<dbReference type="RefSeq" id="XP_014259799.1">
    <property type="nucleotide sequence ID" value="XM_014404313.2"/>
</dbReference>
<evidence type="ECO:0000313" key="4">
    <source>
        <dbReference type="EnsemblMetazoa" id="XP_014259799.1"/>
    </source>
</evidence>
<dbReference type="GO" id="GO:0000398">
    <property type="term" value="P:mRNA splicing, via spliceosome"/>
    <property type="evidence" value="ECO:0007669"/>
    <property type="project" value="TreeGrafter"/>
</dbReference>